<sequence length="115" mass="13383">MDIDEREERVLKEQRRITRLFKDIPPNKKKVVEGLIVQAARLRIMLDDAWNDINENGDVELFQQSSSVEPYERERPVAKLFNARDGAYQKIMKQLSDLVPDTQMPGGNNKSRDLL</sequence>
<reference evidence="1 2" key="1">
    <citation type="submission" date="2019-01" db="EMBL/GenBank/DDBJ databases">
        <title>Draft genome sequences of the type strains of six Macrococcus species.</title>
        <authorList>
            <person name="Mazhar S."/>
            <person name="Altermann E."/>
            <person name="Hill C."/>
            <person name="Mcauliffe O."/>
        </authorList>
    </citation>
    <scope>NUCLEOTIDE SEQUENCE [LARGE SCALE GENOMIC DNA]</scope>
    <source>
        <strain evidence="1 2">CCM4811</strain>
    </source>
</reference>
<organism evidence="1 2">
    <name type="scientific">Macrococcus brunensis</name>
    <dbReference type="NCBI Taxonomy" id="198483"/>
    <lineage>
        <taxon>Bacteria</taxon>
        <taxon>Bacillati</taxon>
        <taxon>Bacillota</taxon>
        <taxon>Bacilli</taxon>
        <taxon>Bacillales</taxon>
        <taxon>Staphylococcaceae</taxon>
        <taxon>Macrococcus</taxon>
    </lineage>
</organism>
<dbReference type="RefSeq" id="WP_133432220.1">
    <property type="nucleotide sequence ID" value="NZ_SCWA01000012.1"/>
</dbReference>
<keyword evidence="2" id="KW-1185">Reference proteome</keyword>
<evidence type="ECO:0000313" key="1">
    <source>
        <dbReference type="EMBL" id="TDL96692.1"/>
    </source>
</evidence>
<protein>
    <submittedName>
        <fullName evidence="1">Uncharacterized protein</fullName>
    </submittedName>
</protein>
<dbReference type="Proteomes" id="UP000295310">
    <property type="component" value="Unassembled WGS sequence"/>
</dbReference>
<name>A0A4R6BD26_9STAP</name>
<evidence type="ECO:0000313" key="2">
    <source>
        <dbReference type="Proteomes" id="UP000295310"/>
    </source>
</evidence>
<gene>
    <name evidence="1" type="ORF">ERX27_07505</name>
</gene>
<dbReference type="AlphaFoldDB" id="A0A4R6BD26"/>
<proteinExistence type="predicted"/>
<comment type="caution">
    <text evidence="1">The sequence shown here is derived from an EMBL/GenBank/DDBJ whole genome shotgun (WGS) entry which is preliminary data.</text>
</comment>
<accession>A0A4R6BD26</accession>
<dbReference type="OrthoDB" id="3196710at2"/>
<dbReference type="EMBL" id="SCWA01000012">
    <property type="protein sequence ID" value="TDL96692.1"/>
    <property type="molecule type" value="Genomic_DNA"/>
</dbReference>